<dbReference type="Pfam" id="PF02104">
    <property type="entry name" value="SURF1"/>
    <property type="match status" value="1"/>
</dbReference>
<dbReference type="PANTHER" id="PTHR23427:SF2">
    <property type="entry name" value="SURFEIT LOCUS PROTEIN 1"/>
    <property type="match status" value="1"/>
</dbReference>
<evidence type="ECO:0000256" key="5">
    <source>
        <dbReference type="ARBA" id="ARBA00023136"/>
    </source>
</evidence>
<evidence type="ECO:0000313" key="9">
    <source>
        <dbReference type="Proteomes" id="UP000293764"/>
    </source>
</evidence>
<dbReference type="GO" id="GO:0005886">
    <property type="term" value="C:plasma membrane"/>
    <property type="evidence" value="ECO:0007669"/>
    <property type="project" value="UniProtKB-SubCell"/>
</dbReference>
<organism evidence="8 9">
    <name type="scientific">Pengzhenrongella frigida</name>
    <dbReference type="NCBI Taxonomy" id="1259133"/>
    <lineage>
        <taxon>Bacteria</taxon>
        <taxon>Bacillati</taxon>
        <taxon>Actinomycetota</taxon>
        <taxon>Actinomycetes</taxon>
        <taxon>Micrococcales</taxon>
        <taxon>Pengzhenrongella</taxon>
    </lineage>
</organism>
<dbReference type="AlphaFoldDB" id="A0A4Q5N012"/>
<dbReference type="OrthoDB" id="9807214at2"/>
<reference evidence="8 9" key="1">
    <citation type="submission" date="2019-01" db="EMBL/GenBank/DDBJ databases">
        <title>Novel species of Cellulomonas.</title>
        <authorList>
            <person name="Liu Q."/>
            <person name="Xin Y.-H."/>
        </authorList>
    </citation>
    <scope>NUCLEOTIDE SEQUENCE [LARGE SCALE GENOMIC DNA]</scope>
    <source>
        <strain evidence="8 9">HLT2-17</strain>
    </source>
</reference>
<comment type="caution">
    <text evidence="8">The sequence shown here is derived from an EMBL/GenBank/DDBJ whole genome shotgun (WGS) entry which is preliminary data.</text>
</comment>
<sequence>MSPAARRAAGLVLLAVVLAVTCGLLGRWQWNRHLARDAVIAVIEAGYGADPVPLADVLDSPGDALAGDEVWRPVTVVGHYDAGATALLRNRPINSQAGFHVLVPFVVTDPAQAGSAPLEAGDRPAVLVVDRGWIPTGESSERPDTLPAAPSGTVEITVRLRADEPPSARDAPDGEVQAISIDQVLAAGGRDPADVDAYAAYGALATEESAVPDDIGVLPKPSTDPGSHLSYAFQWWTFALGSLIGFSILARRELHEASAGDPTGRPARPTGRRGKGPSAEEIEDALIDSQLG</sequence>
<dbReference type="InterPro" id="IPR045214">
    <property type="entry name" value="Surf1/Surf4"/>
</dbReference>
<keyword evidence="5" id="KW-0472">Membrane</keyword>
<accession>A0A4Q5N012</accession>
<evidence type="ECO:0000256" key="4">
    <source>
        <dbReference type="ARBA" id="ARBA00022989"/>
    </source>
</evidence>
<dbReference type="PANTHER" id="PTHR23427">
    <property type="entry name" value="SURFEIT LOCUS PROTEIN"/>
    <property type="match status" value="1"/>
</dbReference>
<keyword evidence="3" id="KW-0812">Transmembrane</keyword>
<comment type="similarity">
    <text evidence="2 6">Belongs to the SURF1 family.</text>
</comment>
<evidence type="ECO:0000256" key="3">
    <source>
        <dbReference type="ARBA" id="ARBA00022692"/>
    </source>
</evidence>
<keyword evidence="4" id="KW-1133">Transmembrane helix</keyword>
<dbReference type="CDD" id="cd06662">
    <property type="entry name" value="SURF1"/>
    <property type="match status" value="1"/>
</dbReference>
<evidence type="ECO:0000256" key="6">
    <source>
        <dbReference type="RuleBase" id="RU363076"/>
    </source>
</evidence>
<evidence type="ECO:0000256" key="1">
    <source>
        <dbReference type="ARBA" id="ARBA00004370"/>
    </source>
</evidence>
<protein>
    <recommendedName>
        <fullName evidence="6">SURF1-like protein</fullName>
    </recommendedName>
</protein>
<feature type="region of interest" description="Disordered" evidence="7">
    <location>
        <begin position="257"/>
        <end position="292"/>
    </location>
</feature>
<evidence type="ECO:0000313" key="8">
    <source>
        <dbReference type="EMBL" id="RYV50543.1"/>
    </source>
</evidence>
<dbReference type="RefSeq" id="WP_130103108.1">
    <property type="nucleotide sequence ID" value="NZ_SDWW01000031.1"/>
</dbReference>
<gene>
    <name evidence="8" type="ORF">EUA98_12965</name>
</gene>
<keyword evidence="6" id="KW-1003">Cell membrane</keyword>
<proteinExistence type="inferred from homology"/>
<keyword evidence="9" id="KW-1185">Reference proteome</keyword>
<dbReference type="InterPro" id="IPR002994">
    <property type="entry name" value="Surf1/Shy1"/>
</dbReference>
<dbReference type="PROSITE" id="PS50895">
    <property type="entry name" value="SURF1"/>
    <property type="match status" value="1"/>
</dbReference>
<dbReference type="EMBL" id="SDWW01000031">
    <property type="protein sequence ID" value="RYV50543.1"/>
    <property type="molecule type" value="Genomic_DNA"/>
</dbReference>
<dbReference type="Proteomes" id="UP000293764">
    <property type="component" value="Unassembled WGS sequence"/>
</dbReference>
<name>A0A4Q5N012_9MICO</name>
<evidence type="ECO:0000256" key="2">
    <source>
        <dbReference type="ARBA" id="ARBA00007165"/>
    </source>
</evidence>
<evidence type="ECO:0000256" key="7">
    <source>
        <dbReference type="SAM" id="MobiDB-lite"/>
    </source>
</evidence>
<comment type="subcellular location">
    <subcellularLocation>
        <location evidence="6">Cell membrane</location>
        <topology evidence="6">Multi-pass membrane protein</topology>
    </subcellularLocation>
    <subcellularLocation>
        <location evidence="1">Membrane</location>
    </subcellularLocation>
</comment>